<dbReference type="InterPro" id="IPR015421">
    <property type="entry name" value="PyrdxlP-dep_Trfase_major"/>
</dbReference>
<dbReference type="EMBL" id="FOOU01000008">
    <property type="protein sequence ID" value="SFG52228.1"/>
    <property type="molecule type" value="Genomic_DNA"/>
</dbReference>
<feature type="domain" description="Aminotransferase class V" evidence="2">
    <location>
        <begin position="42"/>
        <end position="245"/>
    </location>
</feature>
<accession>A0A1I2SHE9</accession>
<dbReference type="STRING" id="1045558.SAMN05216175_10814"/>
<dbReference type="GO" id="GO:0016829">
    <property type="term" value="F:lyase activity"/>
    <property type="evidence" value="ECO:0007669"/>
    <property type="project" value="UniProtKB-KW"/>
</dbReference>
<dbReference type="PANTHER" id="PTHR43586">
    <property type="entry name" value="CYSTEINE DESULFURASE"/>
    <property type="match status" value="1"/>
</dbReference>
<keyword evidence="3" id="KW-0456">Lyase</keyword>
<dbReference type="InterPro" id="IPR000192">
    <property type="entry name" value="Aminotrans_V_dom"/>
</dbReference>
<dbReference type="Gene3D" id="3.40.640.10">
    <property type="entry name" value="Type I PLP-dependent aspartate aminotransferase-like (Major domain)"/>
    <property type="match status" value="1"/>
</dbReference>
<sequence length="431" mass="47283">MKNVHSITNEELYTSPLNADLLEQIRSQFHYVDQCPYAGKRIYFESAGGSLTLKSVIERTAELGAVPDNEHRNNAASIAMSVVVEEGLDNLRMLFGAKSGVVFGGETGSECLFRLVRSAAVAAPAGGSILSSAVEHPSTYSATQLWAENTSREWVEVPFDTKSGVVSAQDYASCVRPDTRVATVIHTNPVTGVVMDVKAIIDAIRATAPECFIIVDGIQHAPHGYLDVEDYGADAYVLSLYKVYSKFNNGYAWLSERMSRIPHDRLIGKPDNVWELGSRDPSALAAITEVVKYLAWLGQQFTQEPSTRDQLRAAGKAMLQHEHALISTLLNGNNKYKGLLNMEGVTVVGTTDINQREGVVSFGVEGWDAANLVSALDGRGIRIHARSNDLYSGNILRPLGLESVARFSMAHYNTKEEVEFFLEQLLEILKK</sequence>
<dbReference type="Proteomes" id="UP000198623">
    <property type="component" value="Unassembled WGS sequence"/>
</dbReference>
<feature type="domain" description="Aminotransferase class V" evidence="2">
    <location>
        <begin position="335"/>
        <end position="420"/>
    </location>
</feature>
<evidence type="ECO:0000259" key="2">
    <source>
        <dbReference type="Pfam" id="PF00266"/>
    </source>
</evidence>
<dbReference type="RefSeq" id="WP_090728411.1">
    <property type="nucleotide sequence ID" value="NZ_FOOU01000008.1"/>
</dbReference>
<dbReference type="PANTHER" id="PTHR43586:SF8">
    <property type="entry name" value="CYSTEINE DESULFURASE 1, CHLOROPLASTIC"/>
    <property type="match status" value="1"/>
</dbReference>
<proteinExistence type="predicted"/>
<dbReference type="InterPro" id="IPR015424">
    <property type="entry name" value="PyrdxlP-dep_Trfase"/>
</dbReference>
<evidence type="ECO:0000256" key="1">
    <source>
        <dbReference type="ARBA" id="ARBA00022898"/>
    </source>
</evidence>
<dbReference type="SUPFAM" id="SSF53383">
    <property type="entry name" value="PLP-dependent transferases"/>
    <property type="match status" value="1"/>
</dbReference>
<dbReference type="AlphaFoldDB" id="A0A1I2SHE9"/>
<dbReference type="Pfam" id="PF00266">
    <property type="entry name" value="Aminotran_5"/>
    <property type="match status" value="2"/>
</dbReference>
<protein>
    <submittedName>
        <fullName evidence="3">Selenocysteine lyase/Cysteine desulfurase</fullName>
    </submittedName>
</protein>
<keyword evidence="1" id="KW-0663">Pyridoxal phosphate</keyword>
<evidence type="ECO:0000313" key="4">
    <source>
        <dbReference type="Proteomes" id="UP000198623"/>
    </source>
</evidence>
<dbReference type="OrthoDB" id="7592443at2"/>
<reference evidence="4" key="1">
    <citation type="submission" date="2016-10" db="EMBL/GenBank/DDBJ databases">
        <authorList>
            <person name="Varghese N."/>
            <person name="Submissions S."/>
        </authorList>
    </citation>
    <scope>NUCLEOTIDE SEQUENCE [LARGE SCALE GENOMIC DNA]</scope>
    <source>
        <strain evidence="4">CGMCC 1.10971</strain>
    </source>
</reference>
<keyword evidence="4" id="KW-1185">Reference proteome</keyword>
<dbReference type="InterPro" id="IPR015422">
    <property type="entry name" value="PyrdxlP-dep_Trfase_small"/>
</dbReference>
<gene>
    <name evidence="3" type="ORF">SAMN05216175_10814</name>
</gene>
<organism evidence="3 4">
    <name type="scientific">Neptunomonas qingdaonensis</name>
    <dbReference type="NCBI Taxonomy" id="1045558"/>
    <lineage>
        <taxon>Bacteria</taxon>
        <taxon>Pseudomonadati</taxon>
        <taxon>Pseudomonadota</taxon>
        <taxon>Gammaproteobacteria</taxon>
        <taxon>Oceanospirillales</taxon>
        <taxon>Oceanospirillaceae</taxon>
        <taxon>Neptunomonas</taxon>
    </lineage>
</organism>
<evidence type="ECO:0000313" key="3">
    <source>
        <dbReference type="EMBL" id="SFG52228.1"/>
    </source>
</evidence>
<dbReference type="Gene3D" id="3.90.1150.10">
    <property type="entry name" value="Aspartate Aminotransferase, domain 1"/>
    <property type="match status" value="1"/>
</dbReference>
<name>A0A1I2SHE9_9GAMM</name>